<protein>
    <recommendedName>
        <fullName evidence="2">5'-3' DNA helicase ZGRF1-like N-terminal domain-containing protein</fullName>
    </recommendedName>
</protein>
<dbReference type="PANTHER" id="PTHR28535">
    <property type="entry name" value="ZINC FINGER GRF-TYPE CONTAINING 1"/>
    <property type="match status" value="1"/>
</dbReference>
<gene>
    <name evidence="3" type="ORF">AAL_08071</name>
</gene>
<comment type="caution">
    <text evidence="3">The sequence shown here is derived from an EMBL/GenBank/DDBJ whole genome shotgun (WGS) entry which is preliminary data.</text>
</comment>
<feature type="region of interest" description="Disordered" evidence="1">
    <location>
        <begin position="297"/>
        <end position="411"/>
    </location>
</feature>
<dbReference type="EMBL" id="AZGY01000029">
    <property type="protein sequence ID" value="KZZ88513.1"/>
    <property type="molecule type" value="Genomic_DNA"/>
</dbReference>
<dbReference type="GO" id="GO:0006302">
    <property type="term" value="P:double-strand break repair"/>
    <property type="evidence" value="ECO:0007669"/>
    <property type="project" value="TreeGrafter"/>
</dbReference>
<evidence type="ECO:0000259" key="2">
    <source>
        <dbReference type="Pfam" id="PF10382"/>
    </source>
</evidence>
<reference evidence="3 4" key="1">
    <citation type="journal article" date="2016" name="Genome Biol. Evol.">
        <title>Divergent and convergent evolution of fungal pathogenicity.</title>
        <authorList>
            <person name="Shang Y."/>
            <person name="Xiao G."/>
            <person name="Zheng P."/>
            <person name="Cen K."/>
            <person name="Zhan S."/>
            <person name="Wang C."/>
        </authorList>
    </citation>
    <scope>NUCLEOTIDE SEQUENCE [LARGE SCALE GENOMIC DNA]</scope>
    <source>
        <strain evidence="3 4">RCEF 2490</strain>
    </source>
</reference>
<dbReference type="GO" id="GO:0005634">
    <property type="term" value="C:nucleus"/>
    <property type="evidence" value="ECO:0007669"/>
    <property type="project" value="TreeGrafter"/>
</dbReference>
<dbReference type="OrthoDB" id="6513042at2759"/>
<feature type="compositionally biased region" description="Acidic residues" evidence="1">
    <location>
        <begin position="651"/>
        <end position="661"/>
    </location>
</feature>
<accession>A0A162I4H6</accession>
<feature type="compositionally biased region" description="Low complexity" evidence="1">
    <location>
        <begin position="536"/>
        <end position="549"/>
    </location>
</feature>
<proteinExistence type="predicted"/>
<feature type="compositionally biased region" description="Basic and acidic residues" evidence="1">
    <location>
        <begin position="336"/>
        <end position="370"/>
    </location>
</feature>
<keyword evidence="4" id="KW-1185">Reference proteome</keyword>
<sequence>MSFAVRRIDTVVPASSGDAPSTTATVLDYVCLFTHDLKRKQKRWQDGKLKYHTFNKRIMVYDDRGHFIGDGHWHAGGDLEEGEELELDRGAAIVQVADCVGSREQDLTELLDKRAREVEKRRAVAAAKTPASSRTRAAPRQEQQSSHFQMSHRPLSAIVPSPGPIGRAAIPNHSPYEARKAESPGGAPPAKRRRTSPSPPSKAGFAQSLFGARLNLSTCSSISAPRIHTMRARLNATTDTTLRPADDSLSKDVEVVVLDDTPSSTPLEANPCTIAKTKEPARHVITTSTRIMEARKGGGTVVSVPEDSGSGHGRAANENLATVPSPVIQRAVPIMKDPDTTTRQAREPQSLFKEKRQERAQNTLETRKENDDPDNVAASETARPRLEAPESPSKPTGPRTELRSRPRKRRGLLILVEQRHDEGRSVSVTSTPIIPMPLNGTAAEPASFARSFNVRSPQDAKTTAETAVSCGPPRLGVVPGRGAFQSEATQAETPQLEAPQLRASYSGKVQSEEAQSEVSQLEAGRPEATHLEKCQPEAAQPEAAQPEAAQTERDTDRGGNLKHDNERLSGTPPMPCHRRLLGGSFEEFPPDLISANPSETEAGNLEAHGMVLELHDEAEAVSSSPEADDLPTNRARRPTNRHELRRRLAEADEDSNQEEQEISTKGDGKIEAPNQPDLVSVENPSDRDTEQQDSEYAEMKEQRQPRQSHSPFFDDSPQEKPISSQPRGIRQRRTRSSAKAPPVEAAPEPQGPRLSRLARKSVKSKEIIGYIPLFGTGNPKSSPFAMVGSRTGTIGMPQPVPVRLPGIKLSRVAERVHEKPPLAVDAPPDAEAEAGAKRSASHSHATLPRPKLAEVSPEVASSEARPRNRNTASPEETISDPAADQGSGESTGFVVASESKIANPATRGRKAAKKQDAAGQAPQTVVPFEPPQPVRAHLKSAPVRPKADANLPGFSKANGGPWSRDAEDLLGMTRPAEEGQSRAYARV</sequence>
<name>A0A162I4H6_9HYPO</name>
<feature type="compositionally biased region" description="Low complexity" evidence="1">
    <location>
        <begin position="738"/>
        <end position="748"/>
    </location>
</feature>
<evidence type="ECO:0000313" key="4">
    <source>
        <dbReference type="Proteomes" id="UP000078544"/>
    </source>
</evidence>
<dbReference type="PANTHER" id="PTHR28535:SF1">
    <property type="entry name" value="PROTEIN ZGRF1"/>
    <property type="match status" value="1"/>
</dbReference>
<dbReference type="Pfam" id="PF10382">
    <property type="entry name" value="ZGRF1-like_N"/>
    <property type="match status" value="1"/>
</dbReference>
<dbReference type="GO" id="GO:0035861">
    <property type="term" value="C:site of double-strand break"/>
    <property type="evidence" value="ECO:0007669"/>
    <property type="project" value="TreeGrafter"/>
</dbReference>
<feature type="region of interest" description="Disordered" evidence="1">
    <location>
        <begin position="121"/>
        <end position="205"/>
    </location>
</feature>
<feature type="compositionally biased region" description="Basic and acidic residues" evidence="1">
    <location>
        <begin position="550"/>
        <end position="567"/>
    </location>
</feature>
<dbReference type="STRING" id="1081109.A0A162I4H6"/>
<organism evidence="3 4">
    <name type="scientific">Moelleriella libera RCEF 2490</name>
    <dbReference type="NCBI Taxonomy" id="1081109"/>
    <lineage>
        <taxon>Eukaryota</taxon>
        <taxon>Fungi</taxon>
        <taxon>Dikarya</taxon>
        <taxon>Ascomycota</taxon>
        <taxon>Pezizomycotina</taxon>
        <taxon>Sordariomycetes</taxon>
        <taxon>Hypocreomycetidae</taxon>
        <taxon>Hypocreales</taxon>
        <taxon>Clavicipitaceae</taxon>
        <taxon>Moelleriella</taxon>
    </lineage>
</organism>
<dbReference type="AlphaFoldDB" id="A0A162I4H6"/>
<feature type="region of interest" description="Disordered" evidence="1">
    <location>
        <begin position="816"/>
        <end position="987"/>
    </location>
</feature>
<dbReference type="Proteomes" id="UP000078544">
    <property type="component" value="Unassembled WGS sequence"/>
</dbReference>
<feature type="compositionally biased region" description="Polar residues" evidence="1">
    <location>
        <begin position="507"/>
        <end position="519"/>
    </location>
</feature>
<feature type="region of interest" description="Disordered" evidence="1">
    <location>
        <begin position="504"/>
        <end position="802"/>
    </location>
</feature>
<evidence type="ECO:0000313" key="3">
    <source>
        <dbReference type="EMBL" id="KZZ88513.1"/>
    </source>
</evidence>
<feature type="compositionally biased region" description="Basic and acidic residues" evidence="1">
    <location>
        <begin position="524"/>
        <end position="535"/>
    </location>
</feature>
<feature type="domain" description="5'-3' DNA helicase ZGRF1-like N-terminal" evidence="2">
    <location>
        <begin position="26"/>
        <end position="107"/>
    </location>
</feature>
<feature type="compositionally biased region" description="Basic and acidic residues" evidence="1">
    <location>
        <begin position="640"/>
        <end position="650"/>
    </location>
</feature>
<dbReference type="InterPro" id="IPR052800">
    <property type="entry name" value="DNA_Repair_Helicase_ZGRF1"/>
</dbReference>
<evidence type="ECO:0000256" key="1">
    <source>
        <dbReference type="SAM" id="MobiDB-lite"/>
    </source>
</evidence>
<feature type="compositionally biased region" description="Polar residues" evidence="1">
    <location>
        <begin position="130"/>
        <end position="149"/>
    </location>
</feature>
<dbReference type="InterPro" id="IPR018838">
    <property type="entry name" value="ZGRF1-like_N"/>
</dbReference>